<gene>
    <name evidence="1" type="ORF">J42TS3_14950</name>
</gene>
<protein>
    <submittedName>
        <fullName evidence="1">Uncharacterized protein</fullName>
    </submittedName>
</protein>
<comment type="caution">
    <text evidence="1">The sequence shown here is derived from an EMBL/GenBank/DDBJ whole genome shotgun (WGS) entry which is preliminary data.</text>
</comment>
<accession>A0ABQ4M8Z7</accession>
<sequence length="66" mass="7506">MILKVIGQWEVILCLRGKDTFPIKRKEVVPAYVLRPNHVIGGLAPAMVGLNANRGNWTRQVRQNIR</sequence>
<evidence type="ECO:0000313" key="2">
    <source>
        <dbReference type="Proteomes" id="UP000679992"/>
    </source>
</evidence>
<name>A0ABQ4M8Z7_9BACL</name>
<keyword evidence="2" id="KW-1185">Reference proteome</keyword>
<dbReference type="Proteomes" id="UP000679992">
    <property type="component" value="Unassembled WGS sequence"/>
</dbReference>
<reference evidence="1 2" key="1">
    <citation type="submission" date="2021-03" db="EMBL/GenBank/DDBJ databases">
        <title>Antimicrobial resistance genes in bacteria isolated from Japanese honey, and their potential for conferring macrolide and lincosamide resistance in the American foulbrood pathogen Paenibacillus larvae.</title>
        <authorList>
            <person name="Okamoto M."/>
            <person name="Kumagai M."/>
            <person name="Kanamori H."/>
            <person name="Takamatsu D."/>
        </authorList>
    </citation>
    <scope>NUCLEOTIDE SEQUENCE [LARGE SCALE GENOMIC DNA]</scope>
    <source>
        <strain evidence="1 2">J42TS3</strain>
    </source>
</reference>
<dbReference type="EMBL" id="BOSL01000003">
    <property type="protein sequence ID" value="GIP52460.1"/>
    <property type="molecule type" value="Genomic_DNA"/>
</dbReference>
<organism evidence="1 2">
    <name type="scientific">Paenibacillus vini</name>
    <dbReference type="NCBI Taxonomy" id="1476024"/>
    <lineage>
        <taxon>Bacteria</taxon>
        <taxon>Bacillati</taxon>
        <taxon>Bacillota</taxon>
        <taxon>Bacilli</taxon>
        <taxon>Bacillales</taxon>
        <taxon>Paenibacillaceae</taxon>
        <taxon>Paenibacillus</taxon>
    </lineage>
</organism>
<proteinExistence type="predicted"/>
<evidence type="ECO:0000313" key="1">
    <source>
        <dbReference type="EMBL" id="GIP52460.1"/>
    </source>
</evidence>